<dbReference type="EMBL" id="BNCP01000033">
    <property type="protein sequence ID" value="GIL85505.1"/>
    <property type="molecule type" value="Genomic_DNA"/>
</dbReference>
<feature type="region of interest" description="Disordered" evidence="1">
    <location>
        <begin position="90"/>
        <end position="119"/>
    </location>
</feature>
<proteinExistence type="predicted"/>
<gene>
    <name evidence="2" type="ORF">Vretifemale_14014</name>
    <name evidence="3" type="ORF">Vretimale_13401</name>
</gene>
<evidence type="ECO:0000313" key="4">
    <source>
        <dbReference type="Proteomes" id="UP000747110"/>
    </source>
</evidence>
<organism evidence="2 4">
    <name type="scientific">Volvox reticuliferus</name>
    <dbReference type="NCBI Taxonomy" id="1737510"/>
    <lineage>
        <taxon>Eukaryota</taxon>
        <taxon>Viridiplantae</taxon>
        <taxon>Chlorophyta</taxon>
        <taxon>core chlorophytes</taxon>
        <taxon>Chlorophyceae</taxon>
        <taxon>CS clade</taxon>
        <taxon>Chlamydomonadales</taxon>
        <taxon>Volvocaceae</taxon>
        <taxon>Volvox</taxon>
    </lineage>
</organism>
<dbReference type="EMBL" id="BNCQ01000031">
    <property type="protein sequence ID" value="GIM09546.1"/>
    <property type="molecule type" value="Genomic_DNA"/>
</dbReference>
<evidence type="ECO:0000313" key="3">
    <source>
        <dbReference type="EMBL" id="GIM09546.1"/>
    </source>
</evidence>
<reference evidence="2" key="1">
    <citation type="journal article" date="2021" name="Proc. Natl. Acad. Sci. U.S.A.">
        <title>Three genomes in the algal genus Volvox reveal the fate of a haploid sex-determining region after a transition to homothallism.</title>
        <authorList>
            <person name="Yamamoto K."/>
            <person name="Hamaji T."/>
            <person name="Kawai-Toyooka H."/>
            <person name="Matsuzaki R."/>
            <person name="Takahashi F."/>
            <person name="Nishimura Y."/>
            <person name="Kawachi M."/>
            <person name="Noguchi H."/>
            <person name="Minakuchi Y."/>
            <person name="Umen J.G."/>
            <person name="Toyoda A."/>
            <person name="Nozaki H."/>
        </authorList>
    </citation>
    <scope>NUCLEOTIDE SEQUENCE</scope>
    <source>
        <strain evidence="3">NIES-3785</strain>
        <strain evidence="2">NIES-3786</strain>
    </source>
</reference>
<dbReference type="Proteomes" id="UP000747110">
    <property type="component" value="Unassembled WGS sequence"/>
</dbReference>
<feature type="region of interest" description="Disordered" evidence="1">
    <location>
        <begin position="43"/>
        <end position="69"/>
    </location>
</feature>
<feature type="compositionally biased region" description="Polar residues" evidence="1">
    <location>
        <begin position="110"/>
        <end position="119"/>
    </location>
</feature>
<dbReference type="AlphaFoldDB" id="A0A8J4CS03"/>
<evidence type="ECO:0000256" key="1">
    <source>
        <dbReference type="SAM" id="MobiDB-lite"/>
    </source>
</evidence>
<name>A0A8J4CS03_9CHLO</name>
<sequence length="151" mass="16826">MLMLQPNIQQEEEQVIIAPYIATTITSGSFATITLPLPPLLPSPSPPSRHDTCLSPTLPPDPRTTTHATFEPGWLNSWLIDSSRWTCANMRGPTNEDDKGKAELRRERTQIQQPEGTETTTFVWTAPKTERTTKTRAAVAARPFGRTVKKT</sequence>
<comment type="caution">
    <text evidence="2">The sequence shown here is derived from an EMBL/GenBank/DDBJ whole genome shotgun (WGS) entry which is preliminary data.</text>
</comment>
<protein>
    <submittedName>
        <fullName evidence="2">Uncharacterized protein</fullName>
    </submittedName>
</protein>
<evidence type="ECO:0000313" key="2">
    <source>
        <dbReference type="EMBL" id="GIL85505.1"/>
    </source>
</evidence>
<accession>A0A8J4CS03</accession>
<keyword evidence="4" id="KW-1185">Reference proteome</keyword>
<feature type="compositionally biased region" description="Basic and acidic residues" evidence="1">
    <location>
        <begin position="94"/>
        <end position="109"/>
    </location>
</feature>
<dbReference type="Proteomes" id="UP000722791">
    <property type="component" value="Unassembled WGS sequence"/>
</dbReference>